<organism evidence="1 2">
    <name type="scientific">Porites lobata</name>
    <dbReference type="NCBI Taxonomy" id="104759"/>
    <lineage>
        <taxon>Eukaryota</taxon>
        <taxon>Metazoa</taxon>
        <taxon>Cnidaria</taxon>
        <taxon>Anthozoa</taxon>
        <taxon>Hexacorallia</taxon>
        <taxon>Scleractinia</taxon>
        <taxon>Fungiina</taxon>
        <taxon>Poritidae</taxon>
        <taxon>Porites</taxon>
    </lineage>
</organism>
<keyword evidence="2" id="KW-1185">Reference proteome</keyword>
<name>A0ABN8QBI1_9CNID</name>
<dbReference type="Proteomes" id="UP001159405">
    <property type="component" value="Unassembled WGS sequence"/>
</dbReference>
<accession>A0ABN8QBI1</accession>
<evidence type="ECO:0000313" key="2">
    <source>
        <dbReference type="Proteomes" id="UP001159405"/>
    </source>
</evidence>
<evidence type="ECO:0000313" key="1">
    <source>
        <dbReference type="EMBL" id="CAH3161233.1"/>
    </source>
</evidence>
<proteinExistence type="predicted"/>
<dbReference type="EMBL" id="CALNXK010000119">
    <property type="protein sequence ID" value="CAH3161233.1"/>
    <property type="molecule type" value="Genomic_DNA"/>
</dbReference>
<comment type="caution">
    <text evidence="1">The sequence shown here is derived from an EMBL/GenBank/DDBJ whole genome shotgun (WGS) entry which is preliminary data.</text>
</comment>
<protein>
    <submittedName>
        <fullName evidence="1">Uncharacterized protein</fullName>
    </submittedName>
</protein>
<gene>
    <name evidence="1" type="ORF">PLOB_00004376</name>
</gene>
<sequence>MPSPARSVSEDIRSERSKNLTGSLHHFTYRKFSKMMKLCMLCSMPQLSRLDRAWYDMDSGYDETHNPFADVSEEYTKKKEENMAKKAVKRMSAQQRQINKDNDLWETNRMLTSGVVQKLEVDDDFEDDQEAKVHLLVHNIMFHPSWMDELSSQNNQNLLFQSRIPPLTWPRFLEKAAMLYACTESRKNDRKLSTRIGNLQELNWGTFWE</sequence>
<reference evidence="1 2" key="1">
    <citation type="submission" date="2022-05" db="EMBL/GenBank/DDBJ databases">
        <authorList>
            <consortium name="Genoscope - CEA"/>
            <person name="William W."/>
        </authorList>
    </citation>
    <scope>NUCLEOTIDE SEQUENCE [LARGE SCALE GENOMIC DNA]</scope>
</reference>